<dbReference type="SUPFAM" id="SSF53955">
    <property type="entry name" value="Lysozyme-like"/>
    <property type="match status" value="1"/>
</dbReference>
<dbReference type="InterPro" id="IPR052354">
    <property type="entry name" value="Cell_Wall_Dynamics_Protein"/>
</dbReference>
<evidence type="ECO:0000313" key="2">
    <source>
        <dbReference type="Proteomes" id="UP000523196"/>
    </source>
</evidence>
<dbReference type="InterPro" id="IPR023346">
    <property type="entry name" value="Lysozyme-like_dom_sf"/>
</dbReference>
<sequence length="208" mass="23283">MLPSARQIFEAVGCSWATAQRFEEPIREACRLYQINTPARVAAFLAQTGHESMSLSRTVENLNYSAAGLLATWPSRFTRQMAEDMAHKPEVIANHVYGGRLGNDTAGDGWRYRGRGLIQVTGEVNYEAITEALHERMPTVPDLVLNPEKLEEPLWAALSAGAYWDDHGLNELADLGRFDKITTRINGGQHGKADRRARYSRAMRVFAH</sequence>
<protein>
    <submittedName>
        <fullName evidence="1">Glycoside hydrolase family 19 protein</fullName>
    </submittedName>
</protein>
<gene>
    <name evidence="1" type="ORF">H4F98_07440</name>
</gene>
<dbReference type="Gene3D" id="1.10.530.10">
    <property type="match status" value="1"/>
</dbReference>
<evidence type="ECO:0000313" key="1">
    <source>
        <dbReference type="EMBL" id="MBB1060407.1"/>
    </source>
</evidence>
<dbReference type="EMBL" id="JACHTF010000006">
    <property type="protein sequence ID" value="MBB1060407.1"/>
    <property type="molecule type" value="Genomic_DNA"/>
</dbReference>
<reference evidence="1 2" key="1">
    <citation type="submission" date="2020-08" db="EMBL/GenBank/DDBJ databases">
        <authorList>
            <person name="Xu S."/>
            <person name="Li A."/>
        </authorList>
    </citation>
    <scope>NUCLEOTIDE SEQUENCE [LARGE SCALE GENOMIC DNA]</scope>
    <source>
        <strain evidence="1 2">119BY6-57</strain>
    </source>
</reference>
<proteinExistence type="predicted"/>
<dbReference type="AlphaFoldDB" id="A0A7W3Y5N4"/>
<keyword evidence="2" id="KW-1185">Reference proteome</keyword>
<name>A0A7W3Y5N4_9GAMM</name>
<dbReference type="RefSeq" id="WP_182686338.1">
    <property type="nucleotide sequence ID" value="NZ_JACHTF010000006.1"/>
</dbReference>
<comment type="caution">
    <text evidence="1">The sequence shown here is derived from an EMBL/GenBank/DDBJ whole genome shotgun (WGS) entry which is preliminary data.</text>
</comment>
<organism evidence="1 2">
    <name type="scientific">Marilutibacter spongiae</name>
    <dbReference type="NCBI Taxonomy" id="2025720"/>
    <lineage>
        <taxon>Bacteria</taxon>
        <taxon>Pseudomonadati</taxon>
        <taxon>Pseudomonadota</taxon>
        <taxon>Gammaproteobacteria</taxon>
        <taxon>Lysobacterales</taxon>
        <taxon>Lysobacteraceae</taxon>
        <taxon>Marilutibacter</taxon>
    </lineage>
</organism>
<keyword evidence="1" id="KW-0378">Hydrolase</keyword>
<dbReference type="Proteomes" id="UP000523196">
    <property type="component" value="Unassembled WGS sequence"/>
</dbReference>
<accession>A0A7W3Y5N4</accession>
<dbReference type="GO" id="GO:0016787">
    <property type="term" value="F:hydrolase activity"/>
    <property type="evidence" value="ECO:0007669"/>
    <property type="project" value="UniProtKB-KW"/>
</dbReference>
<dbReference type="PANTHER" id="PTHR34408">
    <property type="entry name" value="FAMILY PROTEIN, PUTATIVE-RELATED"/>
    <property type="match status" value="1"/>
</dbReference>
<dbReference type="PANTHER" id="PTHR34408:SF1">
    <property type="entry name" value="GLYCOSYL HYDROLASE FAMILY 19 DOMAIN-CONTAINING PROTEIN HI_1415"/>
    <property type="match status" value="1"/>
</dbReference>